<accession>A0A8C9MT68</accession>
<dbReference type="Proteomes" id="UP000694409">
    <property type="component" value="Unassembled WGS sequence"/>
</dbReference>
<sequence length="60" mass="6760">VQPGGDQPLLPGRHCRQSIFAEMKKKFSQAECAAEEPRVLCIIQDTTNSRRFITGHVYPC</sequence>
<dbReference type="AlphaFoldDB" id="A0A8C9MT68"/>
<dbReference type="Ensembl" id="ENSSCAT00000008934.1">
    <property type="protein sequence ID" value="ENSSCAP00000007897.1"/>
    <property type="gene ID" value="ENSSCAG00000006058.1"/>
</dbReference>
<organism evidence="1 2">
    <name type="scientific">Serinus canaria</name>
    <name type="common">Island canary</name>
    <name type="synonym">Fringilla canaria</name>
    <dbReference type="NCBI Taxonomy" id="9135"/>
    <lineage>
        <taxon>Eukaryota</taxon>
        <taxon>Metazoa</taxon>
        <taxon>Chordata</taxon>
        <taxon>Craniata</taxon>
        <taxon>Vertebrata</taxon>
        <taxon>Euteleostomi</taxon>
        <taxon>Archelosauria</taxon>
        <taxon>Archosauria</taxon>
        <taxon>Dinosauria</taxon>
        <taxon>Saurischia</taxon>
        <taxon>Theropoda</taxon>
        <taxon>Coelurosauria</taxon>
        <taxon>Aves</taxon>
        <taxon>Neognathae</taxon>
        <taxon>Neoaves</taxon>
        <taxon>Telluraves</taxon>
        <taxon>Australaves</taxon>
        <taxon>Passeriformes</taxon>
        <taxon>Passeroidea</taxon>
        <taxon>Fringillidae</taxon>
        <taxon>Carduelinae</taxon>
        <taxon>Serinus</taxon>
    </lineage>
</organism>
<dbReference type="GeneTree" id="ENSGT00990000213828"/>
<proteinExistence type="predicted"/>
<evidence type="ECO:0000313" key="2">
    <source>
        <dbReference type="Proteomes" id="UP000694409"/>
    </source>
</evidence>
<reference evidence="1" key="1">
    <citation type="submission" date="2025-08" db="UniProtKB">
        <authorList>
            <consortium name="Ensembl"/>
        </authorList>
    </citation>
    <scope>IDENTIFICATION</scope>
</reference>
<evidence type="ECO:0000313" key="1">
    <source>
        <dbReference type="Ensembl" id="ENSSCAP00000007897.1"/>
    </source>
</evidence>
<keyword evidence="2" id="KW-1185">Reference proteome</keyword>
<name>A0A8C9MT68_SERCA</name>
<protein>
    <submittedName>
        <fullName evidence="1">Uncharacterized protein</fullName>
    </submittedName>
</protein>
<reference evidence="1" key="2">
    <citation type="submission" date="2025-09" db="UniProtKB">
        <authorList>
            <consortium name="Ensembl"/>
        </authorList>
    </citation>
    <scope>IDENTIFICATION</scope>
</reference>